<accession>A0ABW6UU96</accession>
<comment type="caution">
    <text evidence="1">The sequence shown here is derived from an EMBL/GenBank/DDBJ whole genome shotgun (WGS) entry which is preliminary data.</text>
</comment>
<sequence length="137" mass="14344">MTTDSLTPRPSFDEAVHTADMSGAVMAASSGDFIAGLLAYGQLASVGSPRALVAGLLPEMDPERRQEVVDRLLAIGFHAGRLSVRPQFHGEDLARVQGLLARAGFQAMAGQVGRSLRTVAPTKPRGQQVDGESGCEG</sequence>
<dbReference type="EMBL" id="JBIAWJ010000031">
    <property type="protein sequence ID" value="MFF4527048.1"/>
    <property type="molecule type" value="Genomic_DNA"/>
</dbReference>
<name>A0ABW6UU96_9ACTN</name>
<protein>
    <submittedName>
        <fullName evidence="1">Uncharacterized protein</fullName>
    </submittedName>
</protein>
<keyword evidence="2" id="KW-1185">Reference proteome</keyword>
<organism evidence="1 2">
    <name type="scientific">Streptomyces bluensis</name>
    <dbReference type="NCBI Taxonomy" id="33897"/>
    <lineage>
        <taxon>Bacteria</taxon>
        <taxon>Bacillati</taxon>
        <taxon>Actinomycetota</taxon>
        <taxon>Actinomycetes</taxon>
        <taxon>Kitasatosporales</taxon>
        <taxon>Streptomycetaceae</taxon>
        <taxon>Streptomyces</taxon>
    </lineage>
</organism>
<dbReference type="RefSeq" id="WP_387892541.1">
    <property type="nucleotide sequence ID" value="NZ_JBIAWJ010000031.1"/>
</dbReference>
<evidence type="ECO:0000313" key="2">
    <source>
        <dbReference type="Proteomes" id="UP001602058"/>
    </source>
</evidence>
<gene>
    <name evidence="1" type="ORF">ACFY1D_37385</name>
</gene>
<dbReference type="Proteomes" id="UP001602058">
    <property type="component" value="Unassembled WGS sequence"/>
</dbReference>
<evidence type="ECO:0000313" key="1">
    <source>
        <dbReference type="EMBL" id="MFF4527048.1"/>
    </source>
</evidence>
<reference evidence="1 2" key="1">
    <citation type="submission" date="2024-10" db="EMBL/GenBank/DDBJ databases">
        <title>The Natural Products Discovery Center: Release of the First 8490 Sequenced Strains for Exploring Actinobacteria Biosynthetic Diversity.</title>
        <authorList>
            <person name="Kalkreuter E."/>
            <person name="Kautsar S.A."/>
            <person name="Yang D."/>
            <person name="Bader C.D."/>
            <person name="Teijaro C.N."/>
            <person name="Fluegel L."/>
            <person name="Davis C.M."/>
            <person name="Simpson J.R."/>
            <person name="Lauterbach L."/>
            <person name="Steele A.D."/>
            <person name="Gui C."/>
            <person name="Meng S."/>
            <person name="Li G."/>
            <person name="Viehrig K."/>
            <person name="Ye F."/>
            <person name="Su P."/>
            <person name="Kiefer A.F."/>
            <person name="Nichols A."/>
            <person name="Cepeda A.J."/>
            <person name="Yan W."/>
            <person name="Fan B."/>
            <person name="Jiang Y."/>
            <person name="Adhikari A."/>
            <person name="Zheng C.-J."/>
            <person name="Schuster L."/>
            <person name="Cowan T.M."/>
            <person name="Smanski M.J."/>
            <person name="Chevrette M.G."/>
            <person name="De Carvalho L.P.S."/>
            <person name="Shen B."/>
        </authorList>
    </citation>
    <scope>NUCLEOTIDE SEQUENCE [LARGE SCALE GENOMIC DNA]</scope>
    <source>
        <strain evidence="1 2">NPDC001390</strain>
    </source>
</reference>
<proteinExistence type="predicted"/>